<dbReference type="EMBL" id="MTJN01000002">
    <property type="protein sequence ID" value="OOV06891.1"/>
    <property type="molecule type" value="Genomic_DNA"/>
</dbReference>
<dbReference type="PANTHER" id="PTHR33387:SF3">
    <property type="entry name" value="DUF985 DOMAIN-CONTAINING PROTEIN"/>
    <property type="match status" value="1"/>
</dbReference>
<dbReference type="CDD" id="cd06121">
    <property type="entry name" value="cupin_YML079wp"/>
    <property type="match status" value="1"/>
</dbReference>
<dbReference type="Proteomes" id="UP000190750">
    <property type="component" value="Unassembled WGS sequence"/>
</dbReference>
<dbReference type="InterPro" id="IPR014710">
    <property type="entry name" value="RmlC-like_jellyroll"/>
</dbReference>
<sequence>MSTHAQTFIQALQLQPHPEGGYYRETYRSPLRMDVTQAENGPAVQRHASTGIYFLLEQGNFSAFHRIRSDEMWHFYAGQALEVLEINPAGDLRCTRLGPDVAQGEVFQHVVPAHTWFASRVADGGAFSLVGCTVAPGFDFADFCLADRATLSANFPQHQQLIQTLTR</sequence>
<dbReference type="PANTHER" id="PTHR33387">
    <property type="entry name" value="RMLC-LIKE JELLY ROLL FOLD PROTEIN"/>
    <property type="match status" value="1"/>
</dbReference>
<dbReference type="InterPro" id="IPR009327">
    <property type="entry name" value="Cupin_DUF985"/>
</dbReference>
<organism evidence="2 3">
    <name type="scientific">Rhodoferax fermentans</name>
    <dbReference type="NCBI Taxonomy" id="28066"/>
    <lineage>
        <taxon>Bacteria</taxon>
        <taxon>Pseudomonadati</taxon>
        <taxon>Pseudomonadota</taxon>
        <taxon>Betaproteobacteria</taxon>
        <taxon>Burkholderiales</taxon>
        <taxon>Comamonadaceae</taxon>
        <taxon>Rhodoferax</taxon>
    </lineage>
</organism>
<gene>
    <name evidence="2" type="ORF">RF819_09230</name>
</gene>
<dbReference type="STRING" id="28066.RF819_09230"/>
<name>A0A1T1AS03_RHOFE</name>
<evidence type="ECO:0000313" key="2">
    <source>
        <dbReference type="EMBL" id="OOV06891.1"/>
    </source>
</evidence>
<evidence type="ECO:0000259" key="1">
    <source>
        <dbReference type="Pfam" id="PF06172"/>
    </source>
</evidence>
<dbReference type="AlphaFoldDB" id="A0A1T1AS03"/>
<protein>
    <recommendedName>
        <fullName evidence="1">DUF985 domain-containing protein</fullName>
    </recommendedName>
</protein>
<dbReference type="RefSeq" id="WP_078364712.1">
    <property type="nucleotide sequence ID" value="NZ_MTJN01000002.1"/>
</dbReference>
<reference evidence="2 3" key="1">
    <citation type="submission" date="2017-01" db="EMBL/GenBank/DDBJ databases">
        <title>Genome sequencing of Rhodoferax fermentans JCM 7819.</title>
        <authorList>
            <person name="Kim Y.J."/>
            <person name="Farh M.E.-A."/>
            <person name="Yang D.-C."/>
        </authorList>
    </citation>
    <scope>NUCLEOTIDE SEQUENCE [LARGE SCALE GENOMIC DNA]</scope>
    <source>
        <strain evidence="2 3">JCM 7819</strain>
    </source>
</reference>
<keyword evidence="3" id="KW-1185">Reference proteome</keyword>
<dbReference type="SUPFAM" id="SSF51182">
    <property type="entry name" value="RmlC-like cupins"/>
    <property type="match status" value="1"/>
</dbReference>
<evidence type="ECO:0000313" key="3">
    <source>
        <dbReference type="Proteomes" id="UP000190750"/>
    </source>
</evidence>
<dbReference type="Gene3D" id="2.60.120.10">
    <property type="entry name" value="Jelly Rolls"/>
    <property type="match status" value="1"/>
</dbReference>
<dbReference type="OrthoDB" id="9798288at2"/>
<dbReference type="InterPro" id="IPR039935">
    <property type="entry name" value="YML079W-like"/>
</dbReference>
<feature type="domain" description="DUF985" evidence="1">
    <location>
        <begin position="6"/>
        <end position="145"/>
    </location>
</feature>
<proteinExistence type="predicted"/>
<comment type="caution">
    <text evidence="2">The sequence shown here is derived from an EMBL/GenBank/DDBJ whole genome shotgun (WGS) entry which is preliminary data.</text>
</comment>
<accession>A0A1T1AS03</accession>
<dbReference type="InterPro" id="IPR011051">
    <property type="entry name" value="RmlC_Cupin_sf"/>
</dbReference>
<dbReference type="Pfam" id="PF06172">
    <property type="entry name" value="Cupin_5"/>
    <property type="match status" value="1"/>
</dbReference>